<evidence type="ECO:0000259" key="6">
    <source>
        <dbReference type="PROSITE" id="PS51710"/>
    </source>
</evidence>
<dbReference type="SUPFAM" id="SSF81271">
    <property type="entry name" value="TGS-like"/>
    <property type="match status" value="1"/>
</dbReference>
<evidence type="ECO:0000313" key="8">
    <source>
        <dbReference type="EMBL" id="KKT92376.1"/>
    </source>
</evidence>
<dbReference type="SUPFAM" id="SSF52540">
    <property type="entry name" value="P-loop containing nucleoside triphosphate hydrolases"/>
    <property type="match status" value="1"/>
</dbReference>
<evidence type="ECO:0000259" key="7">
    <source>
        <dbReference type="PROSITE" id="PS51880"/>
    </source>
</evidence>
<dbReference type="InterPro" id="IPR027417">
    <property type="entry name" value="P-loop_NTPase"/>
</dbReference>
<dbReference type="Pfam" id="PF06071">
    <property type="entry name" value="YchF-GTPase_C"/>
    <property type="match status" value="1"/>
</dbReference>
<dbReference type="InterPro" id="IPR023192">
    <property type="entry name" value="TGS-like_dom_sf"/>
</dbReference>
<keyword evidence="3" id="KW-0547">Nucleotide-binding</keyword>
<dbReference type="CDD" id="cd01900">
    <property type="entry name" value="YchF"/>
    <property type="match status" value="1"/>
</dbReference>
<protein>
    <submittedName>
        <fullName evidence="8">GTP-binding protein YchF</fullName>
    </submittedName>
</protein>
<dbReference type="PIRSF" id="PIRSF006641">
    <property type="entry name" value="CHP00092"/>
    <property type="match status" value="1"/>
</dbReference>
<organism evidence="8 9">
    <name type="scientific">Candidatus Jorgensenbacteria bacterium GW2011_GWA2_45_13</name>
    <dbReference type="NCBI Taxonomy" id="1618662"/>
    <lineage>
        <taxon>Bacteria</taxon>
        <taxon>Candidatus Joergenseniibacteriota</taxon>
    </lineage>
</organism>
<dbReference type="PANTHER" id="PTHR23305">
    <property type="entry name" value="OBG GTPASE FAMILY"/>
    <property type="match status" value="1"/>
</dbReference>
<evidence type="ECO:0000313" key="9">
    <source>
        <dbReference type="Proteomes" id="UP000033966"/>
    </source>
</evidence>
<comment type="caution">
    <text evidence="8">The sequence shown here is derived from an EMBL/GenBank/DDBJ whole genome shotgun (WGS) entry which is preliminary data.</text>
</comment>
<dbReference type="GO" id="GO:0046872">
    <property type="term" value="F:metal ion binding"/>
    <property type="evidence" value="ECO:0007669"/>
    <property type="project" value="UniProtKB-KW"/>
</dbReference>
<dbReference type="PATRIC" id="fig|1618662.3.peg.54"/>
<name>A0A0G1L8T7_9BACT</name>
<proteinExistence type="predicted"/>
<dbReference type="GO" id="GO:0016887">
    <property type="term" value="F:ATP hydrolysis activity"/>
    <property type="evidence" value="ECO:0007669"/>
    <property type="project" value="InterPro"/>
</dbReference>
<dbReference type="InterPro" id="IPR012675">
    <property type="entry name" value="Beta-grasp_dom_sf"/>
</dbReference>
<dbReference type="InterPro" id="IPR013029">
    <property type="entry name" value="YchF_C"/>
</dbReference>
<dbReference type="PROSITE" id="PS51710">
    <property type="entry name" value="G_OBG"/>
    <property type="match status" value="1"/>
</dbReference>
<dbReference type="InterPro" id="IPR006073">
    <property type="entry name" value="GTP-bd"/>
</dbReference>
<evidence type="ECO:0000256" key="2">
    <source>
        <dbReference type="ARBA" id="ARBA00022723"/>
    </source>
</evidence>
<dbReference type="Gene3D" id="1.10.150.300">
    <property type="entry name" value="TGS-like domain"/>
    <property type="match status" value="1"/>
</dbReference>
<evidence type="ECO:0000256" key="4">
    <source>
        <dbReference type="ARBA" id="ARBA00022840"/>
    </source>
</evidence>
<feature type="domain" description="TGS" evidence="7">
    <location>
        <begin position="247"/>
        <end position="330"/>
    </location>
</feature>
<dbReference type="InterPro" id="IPR041706">
    <property type="entry name" value="YchF_N"/>
</dbReference>
<dbReference type="CDD" id="cd04867">
    <property type="entry name" value="TGS_YchF_OLA1"/>
    <property type="match status" value="1"/>
</dbReference>
<dbReference type="GO" id="GO:0005524">
    <property type="term" value="F:ATP binding"/>
    <property type="evidence" value="ECO:0007669"/>
    <property type="project" value="UniProtKB-KW"/>
</dbReference>
<dbReference type="Proteomes" id="UP000033966">
    <property type="component" value="Unassembled WGS sequence"/>
</dbReference>
<dbReference type="InterPro" id="IPR012676">
    <property type="entry name" value="TGS-like"/>
</dbReference>
<evidence type="ECO:0000256" key="5">
    <source>
        <dbReference type="ARBA" id="ARBA00022842"/>
    </source>
</evidence>
<sequence>MKLSIGIVGLPNVGKSTLFKAITKQEITIANYPFATIDPNVGVVPVPDERVDTLFTMSKSKKKIPAVVEFYDIAGLVKGANKGEGLGNQFLANIRNVAAIAHIVRCFGQNDIIHVEGAVDPLRDIDIIEMELIFKDIETVEKRLWKLEGEVRSGDKVAVKNLAVLQNLKKELDEGNLARKFKDEEIVKELSLLTIKPQLFLLNGSEKEATDEVKKKITDMGFDYLVADLKDTESVPELIKKAYAILDLLSFFTTGEDETRAWTIERGAKAPQAAGVIHTDFEKKFIRAEVVAYDDFIATGGWSQSKQKGKLRVEGKEYVVQDGDIIEIRHG</sequence>
<accession>A0A0G1L8T7</accession>
<dbReference type="InterPro" id="IPR004095">
    <property type="entry name" value="TGS"/>
</dbReference>
<dbReference type="PROSITE" id="PS51880">
    <property type="entry name" value="TGS"/>
    <property type="match status" value="1"/>
</dbReference>
<evidence type="ECO:0000256" key="1">
    <source>
        <dbReference type="ARBA" id="ARBA00001946"/>
    </source>
</evidence>
<reference evidence="8 9" key="1">
    <citation type="journal article" date="2015" name="Nature">
        <title>rRNA introns, odd ribosomes, and small enigmatic genomes across a large radiation of phyla.</title>
        <authorList>
            <person name="Brown C.T."/>
            <person name="Hug L.A."/>
            <person name="Thomas B.C."/>
            <person name="Sharon I."/>
            <person name="Castelle C.J."/>
            <person name="Singh A."/>
            <person name="Wilkins M.J."/>
            <person name="Williams K.H."/>
            <person name="Banfield J.F."/>
        </authorList>
    </citation>
    <scope>NUCLEOTIDE SEQUENCE [LARGE SCALE GENOMIC DNA]</scope>
</reference>
<dbReference type="InterPro" id="IPR004396">
    <property type="entry name" value="ATPase_YchF/OLA1"/>
</dbReference>
<dbReference type="GO" id="GO:0005525">
    <property type="term" value="F:GTP binding"/>
    <property type="evidence" value="ECO:0007669"/>
    <property type="project" value="InterPro"/>
</dbReference>
<evidence type="ECO:0000256" key="3">
    <source>
        <dbReference type="ARBA" id="ARBA00022741"/>
    </source>
</evidence>
<keyword evidence="5" id="KW-0460">Magnesium</keyword>
<dbReference type="InterPro" id="IPR031167">
    <property type="entry name" value="G_OBG"/>
</dbReference>
<dbReference type="FunFam" id="1.10.150.300:FF:000001">
    <property type="entry name" value="Ribosome-binding ATPase YchF"/>
    <property type="match status" value="1"/>
</dbReference>
<comment type="cofactor">
    <cofactor evidence="1">
        <name>Mg(2+)</name>
        <dbReference type="ChEBI" id="CHEBI:18420"/>
    </cofactor>
</comment>
<gene>
    <name evidence="8" type="ORF">UW92_C0002G0020</name>
</gene>
<feature type="domain" description="OBG-type G" evidence="6">
    <location>
        <begin position="3"/>
        <end position="247"/>
    </location>
</feature>
<dbReference type="GO" id="GO:0005737">
    <property type="term" value="C:cytoplasm"/>
    <property type="evidence" value="ECO:0007669"/>
    <property type="project" value="TreeGrafter"/>
</dbReference>
<dbReference type="FunFam" id="3.10.20.30:FF:000001">
    <property type="entry name" value="Ribosome-binding ATPase YchF"/>
    <property type="match status" value="1"/>
</dbReference>
<dbReference type="Pfam" id="PF01926">
    <property type="entry name" value="MMR_HSR1"/>
    <property type="match status" value="1"/>
</dbReference>
<dbReference type="PANTHER" id="PTHR23305:SF18">
    <property type="entry name" value="OBG-TYPE G DOMAIN-CONTAINING PROTEIN"/>
    <property type="match status" value="1"/>
</dbReference>
<dbReference type="PRINTS" id="PR00326">
    <property type="entry name" value="GTP1OBG"/>
</dbReference>
<dbReference type="Gene3D" id="3.10.20.30">
    <property type="match status" value="1"/>
</dbReference>
<keyword evidence="4" id="KW-0067">ATP-binding</keyword>
<keyword evidence="2" id="KW-0479">Metal-binding</keyword>
<dbReference type="EMBL" id="LCKF01000002">
    <property type="protein sequence ID" value="KKT92376.1"/>
    <property type="molecule type" value="Genomic_DNA"/>
</dbReference>
<dbReference type="AlphaFoldDB" id="A0A0G1L8T7"/>
<dbReference type="Gene3D" id="3.40.50.300">
    <property type="entry name" value="P-loop containing nucleotide triphosphate hydrolases"/>
    <property type="match status" value="1"/>
</dbReference>